<dbReference type="Pfam" id="PF13340">
    <property type="entry name" value="DUF4096"/>
    <property type="match status" value="1"/>
</dbReference>
<name>I0H8T9_ACTM4</name>
<dbReference type="Pfam" id="PF01609">
    <property type="entry name" value="DDE_Tnp_1"/>
    <property type="match status" value="1"/>
</dbReference>
<dbReference type="PANTHER" id="PTHR30007:SF0">
    <property type="entry name" value="TRANSPOSASE"/>
    <property type="match status" value="1"/>
</dbReference>
<dbReference type="STRING" id="512565.AMIS_42060"/>
<keyword evidence="4" id="KW-1185">Reference proteome</keyword>
<dbReference type="GO" id="GO:0003677">
    <property type="term" value="F:DNA binding"/>
    <property type="evidence" value="ECO:0007669"/>
    <property type="project" value="InterPro"/>
</dbReference>
<dbReference type="GO" id="GO:0006313">
    <property type="term" value="P:DNA transposition"/>
    <property type="evidence" value="ECO:0007669"/>
    <property type="project" value="InterPro"/>
</dbReference>
<evidence type="ECO:0000259" key="1">
    <source>
        <dbReference type="Pfam" id="PF01609"/>
    </source>
</evidence>
<protein>
    <submittedName>
        <fullName evidence="3">Putative transposase</fullName>
    </submittedName>
</protein>
<dbReference type="InterPro" id="IPR025161">
    <property type="entry name" value="IS402-like_dom"/>
</dbReference>
<dbReference type="AlphaFoldDB" id="I0H8T9"/>
<dbReference type="NCBIfam" id="NF033580">
    <property type="entry name" value="transpos_IS5_3"/>
    <property type="match status" value="1"/>
</dbReference>
<sequence length="288" mass="33144">MRREWSEAGVVERERRYPSDLTDEQWEIVEPMLSLIKSPGRIPKHPRRAIVDAILYVVRSGCSWRQLPVDFPPWQTVYWQFQQWEKRQVTERILEELREQVRLAEGREAEPSAGVIDSQSVKAADTVGSDSRGYDAGKKINGRKRFIVTDTLGLLVVVCVMSASWQDRDGAKTTLLSTYLTTSIRHVFADQGFAGRLVDWAAETLKTTIEIVRKPADQRGFVVHPRRWVVERSLAWLTAHRRLARDYERDPAVSEALIRWAAINTMVRRLDRGRPAIRQGRRTLSTPG</sequence>
<feature type="domain" description="Transposase IS4-like" evidence="1">
    <location>
        <begin position="110"/>
        <end position="262"/>
    </location>
</feature>
<reference evidence="3 4" key="1">
    <citation type="submission" date="2012-02" db="EMBL/GenBank/DDBJ databases">
        <title>Complete genome sequence of Actinoplanes missouriensis 431 (= NBRC 102363).</title>
        <authorList>
            <person name="Ohnishi Y."/>
            <person name="Ishikawa J."/>
            <person name="Sekine M."/>
            <person name="Hosoyama A."/>
            <person name="Harada T."/>
            <person name="Narita H."/>
            <person name="Hata T."/>
            <person name="Konno Y."/>
            <person name="Tutikane K."/>
            <person name="Fujita N."/>
            <person name="Horinouchi S."/>
            <person name="Hayakawa M."/>
        </authorList>
    </citation>
    <scope>NUCLEOTIDE SEQUENCE [LARGE SCALE GENOMIC DNA]</scope>
    <source>
        <strain evidence="4">ATCC 14538 / DSM 43046 / CBS 188.64 / JCM 3121 / NBRC 102363 / NCIMB 12654 / NRRL B-3342 / UNCC 431</strain>
    </source>
</reference>
<dbReference type="KEGG" id="ams:AMIS_42060"/>
<dbReference type="eggNOG" id="COG3293">
    <property type="taxonomic scope" value="Bacteria"/>
</dbReference>
<dbReference type="Proteomes" id="UP000007882">
    <property type="component" value="Chromosome"/>
</dbReference>
<accession>I0H8T9</accession>
<evidence type="ECO:0000313" key="3">
    <source>
        <dbReference type="EMBL" id="BAL89426.1"/>
    </source>
</evidence>
<dbReference type="EMBL" id="AP012319">
    <property type="protein sequence ID" value="BAL89426.1"/>
    <property type="molecule type" value="Genomic_DNA"/>
</dbReference>
<evidence type="ECO:0000259" key="2">
    <source>
        <dbReference type="Pfam" id="PF13340"/>
    </source>
</evidence>
<feature type="domain" description="Insertion element IS402-like" evidence="2">
    <location>
        <begin position="21"/>
        <end position="93"/>
    </location>
</feature>
<gene>
    <name evidence="3" type="ordered locus">AMIS_42060</name>
</gene>
<dbReference type="InterPro" id="IPR002559">
    <property type="entry name" value="Transposase_11"/>
</dbReference>
<dbReference type="GO" id="GO:0004803">
    <property type="term" value="F:transposase activity"/>
    <property type="evidence" value="ECO:0007669"/>
    <property type="project" value="InterPro"/>
</dbReference>
<proteinExistence type="predicted"/>
<dbReference type="PANTHER" id="PTHR30007">
    <property type="entry name" value="PHP DOMAIN PROTEIN"/>
    <property type="match status" value="1"/>
</dbReference>
<evidence type="ECO:0000313" key="4">
    <source>
        <dbReference type="Proteomes" id="UP000007882"/>
    </source>
</evidence>
<dbReference type="HOGENOM" id="CLU_055261_0_0_11"/>
<dbReference type="PATRIC" id="fig|512565.3.peg.4189"/>
<organism evidence="3 4">
    <name type="scientific">Actinoplanes missouriensis (strain ATCC 14538 / DSM 43046 / CBS 188.64 / JCM 3121 / NBRC 102363 / NCIMB 12654 / NRRL B-3342 / UNCC 431)</name>
    <dbReference type="NCBI Taxonomy" id="512565"/>
    <lineage>
        <taxon>Bacteria</taxon>
        <taxon>Bacillati</taxon>
        <taxon>Actinomycetota</taxon>
        <taxon>Actinomycetes</taxon>
        <taxon>Micromonosporales</taxon>
        <taxon>Micromonosporaceae</taxon>
        <taxon>Actinoplanes</taxon>
    </lineage>
</organism>